<proteinExistence type="predicted"/>
<protein>
    <submittedName>
        <fullName evidence="1">Uncharacterized protein</fullName>
    </submittedName>
</protein>
<dbReference type="Proteomes" id="UP000199297">
    <property type="component" value="Unassembled WGS sequence"/>
</dbReference>
<sequence length="70" mass="8406">MHKDFWNYLYQTFELIDNMDNENQNLLSQVSARLETIELLYARHFDPVDSYEEYVAVKLINAISHAIKRQ</sequence>
<dbReference type="EMBL" id="FOBI01000008">
    <property type="protein sequence ID" value="SEL28436.1"/>
    <property type="molecule type" value="Genomic_DNA"/>
</dbReference>
<name>A0A1H7NYH4_9GAMM</name>
<dbReference type="AlphaFoldDB" id="A0A1H7NYH4"/>
<organism evidence="1 2">
    <name type="scientific">Colwellia chukchiensis</name>
    <dbReference type="NCBI Taxonomy" id="641665"/>
    <lineage>
        <taxon>Bacteria</taxon>
        <taxon>Pseudomonadati</taxon>
        <taxon>Pseudomonadota</taxon>
        <taxon>Gammaproteobacteria</taxon>
        <taxon>Alteromonadales</taxon>
        <taxon>Colwelliaceae</taxon>
        <taxon>Colwellia</taxon>
    </lineage>
</organism>
<dbReference type="RefSeq" id="WP_085284977.1">
    <property type="nucleotide sequence ID" value="NZ_FOBI01000008.1"/>
</dbReference>
<reference evidence="2" key="1">
    <citation type="submission" date="2016-10" db="EMBL/GenBank/DDBJ databases">
        <authorList>
            <person name="Varghese N."/>
            <person name="Submissions S."/>
        </authorList>
    </citation>
    <scope>NUCLEOTIDE SEQUENCE [LARGE SCALE GENOMIC DNA]</scope>
    <source>
        <strain evidence="2">CGMCC 1.9127</strain>
    </source>
</reference>
<accession>A0A1H7NYH4</accession>
<evidence type="ECO:0000313" key="1">
    <source>
        <dbReference type="EMBL" id="SEL28436.1"/>
    </source>
</evidence>
<keyword evidence="2" id="KW-1185">Reference proteome</keyword>
<gene>
    <name evidence="1" type="ORF">SAMN05216262_108126</name>
</gene>
<dbReference type="OrthoDB" id="6228889at2"/>
<evidence type="ECO:0000313" key="2">
    <source>
        <dbReference type="Proteomes" id="UP000199297"/>
    </source>
</evidence>
<dbReference type="STRING" id="641665.GCA_002104455_03478"/>